<organism evidence="1">
    <name type="scientific">Ixodes ricinus</name>
    <name type="common">Common tick</name>
    <name type="synonym">Acarus ricinus</name>
    <dbReference type="NCBI Taxonomy" id="34613"/>
    <lineage>
        <taxon>Eukaryota</taxon>
        <taxon>Metazoa</taxon>
        <taxon>Ecdysozoa</taxon>
        <taxon>Arthropoda</taxon>
        <taxon>Chelicerata</taxon>
        <taxon>Arachnida</taxon>
        <taxon>Acari</taxon>
        <taxon>Parasitiformes</taxon>
        <taxon>Ixodida</taxon>
        <taxon>Ixodoidea</taxon>
        <taxon>Ixodidae</taxon>
        <taxon>Ixodinae</taxon>
        <taxon>Ixodes</taxon>
    </lineage>
</organism>
<sequence length="86" mass="9731">KLAICLLCTAAGARIEEGYVYPRILEERSSDGLKAGLRRPGRRPLRAGRRLPVLADTLLMTSYDEKRGKMTHTLIQSRRNWEAPLP</sequence>
<accession>V5I389</accession>
<dbReference type="AlphaFoldDB" id="V5I389"/>
<reference evidence="1" key="1">
    <citation type="journal article" date="2015" name="Sci. Rep.">
        <title>Tissue- and time-dependent transcription in Ixodes ricinus salivary glands and midguts when blood feeding on the vertebrate host.</title>
        <authorList>
            <person name="Kotsyfakis M."/>
            <person name="Schwarz A."/>
            <person name="Erhart J."/>
            <person name="Ribeiro J.M."/>
        </authorList>
    </citation>
    <scope>NUCLEOTIDE SEQUENCE</scope>
    <source>
        <tissue evidence="1">Salivary gland and midgut</tissue>
    </source>
</reference>
<evidence type="ECO:0000313" key="1">
    <source>
        <dbReference type="EMBL" id="JAB82278.1"/>
    </source>
</evidence>
<protein>
    <submittedName>
        <fullName evidence="1">Uncharacterized protein</fullName>
    </submittedName>
</protein>
<feature type="non-terminal residue" evidence="1">
    <location>
        <position position="1"/>
    </location>
</feature>
<dbReference type="EMBL" id="GANP01002190">
    <property type="protein sequence ID" value="JAB82278.1"/>
    <property type="molecule type" value="mRNA"/>
</dbReference>
<name>V5I389_IXORI</name>
<proteinExistence type="evidence at transcript level"/>